<proteinExistence type="predicted"/>
<dbReference type="AlphaFoldDB" id="A0A840UXZ2"/>
<evidence type="ECO:0000313" key="1">
    <source>
        <dbReference type="EMBL" id="MBB5350652.1"/>
    </source>
</evidence>
<accession>A0A840UXZ2</accession>
<gene>
    <name evidence="1" type="ORF">HNR46_000880</name>
</gene>
<dbReference type="Proteomes" id="UP000557717">
    <property type="component" value="Unassembled WGS sequence"/>
</dbReference>
<dbReference type="EMBL" id="JACHFD010000003">
    <property type="protein sequence ID" value="MBB5350652.1"/>
    <property type="molecule type" value="Genomic_DNA"/>
</dbReference>
<dbReference type="Pfam" id="PF19560">
    <property type="entry name" value="DUF6082"/>
    <property type="match status" value="1"/>
</dbReference>
<organism evidence="1 2">
    <name type="scientific">Haloferula luteola</name>
    <dbReference type="NCBI Taxonomy" id="595692"/>
    <lineage>
        <taxon>Bacteria</taxon>
        <taxon>Pseudomonadati</taxon>
        <taxon>Verrucomicrobiota</taxon>
        <taxon>Verrucomicrobiia</taxon>
        <taxon>Verrucomicrobiales</taxon>
        <taxon>Verrucomicrobiaceae</taxon>
        <taxon>Haloferula</taxon>
    </lineage>
</organism>
<comment type="caution">
    <text evidence="1">The sequence shown here is derived from an EMBL/GenBank/DDBJ whole genome shotgun (WGS) entry which is preliminary data.</text>
</comment>
<name>A0A840UXZ2_9BACT</name>
<evidence type="ECO:0000313" key="2">
    <source>
        <dbReference type="Proteomes" id="UP000557717"/>
    </source>
</evidence>
<dbReference type="RefSeq" id="WP_184016134.1">
    <property type="nucleotide sequence ID" value="NZ_JACHFD010000003.1"/>
</dbReference>
<sequence length="148" mass="17477">MISVVVALLSLAVQQHWTRQQAKADARAKQYDRTQALILRTMDDPELLLAISGGSSEDQKQRRFRQLWVNHVEMFFRQRHLFDRPHWKGTIYDIRDFMNMPVMRGHWLAHKDYYAPDFQRFMECEVYAGKAEPRQAEAPPEEPQASTT</sequence>
<dbReference type="InterPro" id="IPR045728">
    <property type="entry name" value="DUF6082"/>
</dbReference>
<keyword evidence="2" id="KW-1185">Reference proteome</keyword>
<reference evidence="1 2" key="1">
    <citation type="submission" date="2020-08" db="EMBL/GenBank/DDBJ databases">
        <title>Genomic Encyclopedia of Type Strains, Phase IV (KMG-IV): sequencing the most valuable type-strain genomes for metagenomic binning, comparative biology and taxonomic classification.</title>
        <authorList>
            <person name="Goeker M."/>
        </authorList>
    </citation>
    <scope>NUCLEOTIDE SEQUENCE [LARGE SCALE GENOMIC DNA]</scope>
    <source>
        <strain evidence="1 2">YC6886</strain>
    </source>
</reference>
<protein>
    <submittedName>
        <fullName evidence="1">Uncharacterized protein</fullName>
    </submittedName>
</protein>